<comment type="caution">
    <text evidence="1">The sequence shown here is derived from an EMBL/GenBank/DDBJ whole genome shotgun (WGS) entry which is preliminary data.</text>
</comment>
<dbReference type="Proteomes" id="UP000823388">
    <property type="component" value="Chromosome 3N"/>
</dbReference>
<gene>
    <name evidence="1" type="ORF">PVAP13_3NG182761</name>
</gene>
<dbReference type="AlphaFoldDB" id="A0A8T0U0F1"/>
<accession>A0A8T0U0F1</accession>
<sequence length="110" mass="12235">MRSLRNFQHSLKATRVQCSHAAKTIWPVKRTLSSSSFNKHKISSKAEMPLRRISVLEHAAVLKKSSNTMMGLATFIGLGWIYIASNMYPDGSASCCNCHCHGSKPEVQQN</sequence>
<keyword evidence="2" id="KW-1185">Reference proteome</keyword>
<dbReference type="EMBL" id="CM029042">
    <property type="protein sequence ID" value="KAG2617651.1"/>
    <property type="molecule type" value="Genomic_DNA"/>
</dbReference>
<evidence type="ECO:0000313" key="2">
    <source>
        <dbReference type="Proteomes" id="UP000823388"/>
    </source>
</evidence>
<evidence type="ECO:0000313" key="1">
    <source>
        <dbReference type="EMBL" id="KAG2617651.1"/>
    </source>
</evidence>
<organism evidence="1 2">
    <name type="scientific">Panicum virgatum</name>
    <name type="common">Blackwell switchgrass</name>
    <dbReference type="NCBI Taxonomy" id="38727"/>
    <lineage>
        <taxon>Eukaryota</taxon>
        <taxon>Viridiplantae</taxon>
        <taxon>Streptophyta</taxon>
        <taxon>Embryophyta</taxon>
        <taxon>Tracheophyta</taxon>
        <taxon>Spermatophyta</taxon>
        <taxon>Magnoliopsida</taxon>
        <taxon>Liliopsida</taxon>
        <taxon>Poales</taxon>
        <taxon>Poaceae</taxon>
        <taxon>PACMAD clade</taxon>
        <taxon>Panicoideae</taxon>
        <taxon>Panicodae</taxon>
        <taxon>Paniceae</taxon>
        <taxon>Panicinae</taxon>
        <taxon>Panicum</taxon>
        <taxon>Panicum sect. Hiantes</taxon>
    </lineage>
</organism>
<proteinExistence type="predicted"/>
<reference evidence="1" key="1">
    <citation type="submission" date="2020-05" db="EMBL/GenBank/DDBJ databases">
        <title>WGS assembly of Panicum virgatum.</title>
        <authorList>
            <person name="Lovell J.T."/>
            <person name="Jenkins J."/>
            <person name="Shu S."/>
            <person name="Juenger T.E."/>
            <person name="Schmutz J."/>
        </authorList>
    </citation>
    <scope>NUCLEOTIDE SEQUENCE</scope>
    <source>
        <strain evidence="1">AP13</strain>
    </source>
</reference>
<name>A0A8T0U0F1_PANVG</name>
<protein>
    <submittedName>
        <fullName evidence="1">Uncharacterized protein</fullName>
    </submittedName>
</protein>